<evidence type="ECO:0000256" key="1">
    <source>
        <dbReference type="ARBA" id="ARBA00006432"/>
    </source>
</evidence>
<evidence type="ECO:0000259" key="4">
    <source>
        <dbReference type="Pfam" id="PF13193"/>
    </source>
</evidence>
<dbReference type="InterPro" id="IPR000873">
    <property type="entry name" value="AMP-dep_synth/lig_dom"/>
</dbReference>
<proteinExistence type="inferred from homology"/>
<protein>
    <submittedName>
        <fullName evidence="5">AMP-dependent synthetase and ligase</fullName>
    </submittedName>
</protein>
<dbReference type="Gene3D" id="3.30.300.30">
    <property type="match status" value="1"/>
</dbReference>
<dbReference type="InterPro" id="IPR042099">
    <property type="entry name" value="ANL_N_sf"/>
</dbReference>
<dbReference type="eggNOG" id="COG0318">
    <property type="taxonomic scope" value="Bacteria"/>
</dbReference>
<keyword evidence="6" id="KW-1185">Reference proteome</keyword>
<reference evidence="5 6" key="1">
    <citation type="journal article" date="2013" name="Genome Announc.">
        <title>Draft genome sequences for three mercury-methylating, sulfate-reducing bacteria.</title>
        <authorList>
            <person name="Brown S.D."/>
            <person name="Hurt R.A.Jr."/>
            <person name="Gilmour C.C."/>
            <person name="Elias D.A."/>
        </authorList>
    </citation>
    <scope>NUCLEOTIDE SEQUENCE [LARGE SCALE GENOMIC DNA]</scope>
    <source>
        <strain evidence="5 6">DSM 16529</strain>
    </source>
</reference>
<dbReference type="PANTHER" id="PTHR43767">
    <property type="entry name" value="LONG-CHAIN-FATTY-ACID--COA LIGASE"/>
    <property type="match status" value="1"/>
</dbReference>
<dbReference type="STRING" id="1121439.dsat_2869"/>
<evidence type="ECO:0000256" key="2">
    <source>
        <dbReference type="ARBA" id="ARBA00022598"/>
    </source>
</evidence>
<dbReference type="Gene3D" id="3.40.50.12780">
    <property type="entry name" value="N-terminal domain of ligase-like"/>
    <property type="match status" value="1"/>
</dbReference>
<dbReference type="Proteomes" id="UP000014975">
    <property type="component" value="Unassembled WGS sequence"/>
</dbReference>
<dbReference type="CDD" id="cd05936">
    <property type="entry name" value="FC-FACS_FadD_like"/>
    <property type="match status" value="1"/>
</dbReference>
<keyword evidence="2 5" id="KW-0436">Ligase</keyword>
<dbReference type="InterPro" id="IPR025110">
    <property type="entry name" value="AMP-bd_C"/>
</dbReference>
<feature type="domain" description="AMP-binding enzyme C-terminal" evidence="4">
    <location>
        <begin position="471"/>
        <end position="546"/>
    </location>
</feature>
<evidence type="ECO:0000313" key="5">
    <source>
        <dbReference type="EMBL" id="EPR34230.1"/>
    </source>
</evidence>
<dbReference type="Pfam" id="PF13193">
    <property type="entry name" value="AMP-binding_C"/>
    <property type="match status" value="1"/>
</dbReference>
<dbReference type="SUPFAM" id="SSF56801">
    <property type="entry name" value="Acetyl-CoA synthetase-like"/>
    <property type="match status" value="1"/>
</dbReference>
<dbReference type="OrthoDB" id="9801302at2"/>
<dbReference type="RefSeq" id="WP_020886834.1">
    <property type="nucleotide sequence ID" value="NZ_ATHI01000014.1"/>
</dbReference>
<dbReference type="GO" id="GO:0016878">
    <property type="term" value="F:acid-thiol ligase activity"/>
    <property type="evidence" value="ECO:0007669"/>
    <property type="project" value="UniProtKB-ARBA"/>
</dbReference>
<evidence type="ECO:0000259" key="3">
    <source>
        <dbReference type="Pfam" id="PF00501"/>
    </source>
</evidence>
<dbReference type="PATRIC" id="fig|1121439.3.peg.1386"/>
<accession>S7TCI5</accession>
<name>S7TCI5_9BACT</name>
<dbReference type="Pfam" id="PF00501">
    <property type="entry name" value="AMP-binding"/>
    <property type="match status" value="1"/>
</dbReference>
<dbReference type="InterPro" id="IPR050237">
    <property type="entry name" value="ATP-dep_AMP-bd_enzyme"/>
</dbReference>
<comment type="caution">
    <text evidence="5">The sequence shown here is derived from an EMBL/GenBank/DDBJ whole genome shotgun (WGS) entry which is preliminary data.</text>
</comment>
<dbReference type="InterPro" id="IPR045851">
    <property type="entry name" value="AMP-bd_C_sf"/>
</dbReference>
<comment type="similarity">
    <text evidence="1">Belongs to the ATP-dependent AMP-binding enzyme family.</text>
</comment>
<dbReference type="PROSITE" id="PS00455">
    <property type="entry name" value="AMP_BINDING"/>
    <property type="match status" value="1"/>
</dbReference>
<feature type="domain" description="AMP-dependent synthetase/ligase" evidence="3">
    <location>
        <begin position="31"/>
        <end position="421"/>
    </location>
</feature>
<gene>
    <name evidence="5" type="ORF">dsat_2869</name>
</gene>
<dbReference type="InterPro" id="IPR020845">
    <property type="entry name" value="AMP-binding_CS"/>
</dbReference>
<evidence type="ECO:0000313" key="6">
    <source>
        <dbReference type="Proteomes" id="UP000014975"/>
    </source>
</evidence>
<sequence>MIDADRPWLAHYDQEVPPRLDYENISAFAFLDRTAEEKPDNIALIFKNVRLNYAELRRRAEVLAHSLRARGVRRGDRVAIMLPNLPQTIVAYFAVLKAGAVAMMVNPLSMEHELRHQIPDAQCKTIIVLDLLWPKIAALWEQLGLETAVVTSIPDALGFPLNWLARFKLWREKRSVTVPYDGVRVLRYKDLLRGNERYSEKSILPHSDLALLQYTGGTTGVSKGCMISHANLVANVTQIRAILHAVGVKPEVFLGILPYFHVYGLTVCLNFPISVGATLAPLARFDPKEVLGEVNRLKPTIFPGAPSLYLALMQQKDFARTDWSSLRYCVSGSAPMPVELLRRFKEITGAEIVEGYGLTEASPVTHLNPLGGRRKEGSIGLPFPDTEARVVDMVGGGPEPLLPGKEGELILRGPQVMKGYWNRADETASTLRNGWLYTGDIAVMDEEGYFFIVDRKKDMILTGGYNVYPREIDEVLYEHPKIKEAVAVGIPHRTRGEVIKAFVVLKEGEELARHEVLAWCRQKLAAYKVPREVEFRAELPKTLVGKVLRRALREEEMKKEGR</sequence>
<dbReference type="AlphaFoldDB" id="S7TCI5"/>
<dbReference type="EMBL" id="ATHI01000014">
    <property type="protein sequence ID" value="EPR34230.1"/>
    <property type="molecule type" value="Genomic_DNA"/>
</dbReference>
<organism evidence="5 6">
    <name type="scientific">Alkalidesulfovibrio alkalitolerans DSM 16529</name>
    <dbReference type="NCBI Taxonomy" id="1121439"/>
    <lineage>
        <taxon>Bacteria</taxon>
        <taxon>Pseudomonadati</taxon>
        <taxon>Thermodesulfobacteriota</taxon>
        <taxon>Desulfovibrionia</taxon>
        <taxon>Desulfovibrionales</taxon>
        <taxon>Desulfovibrionaceae</taxon>
        <taxon>Alkalidesulfovibrio</taxon>
    </lineage>
</organism>
<dbReference type="FunFam" id="3.30.300.30:FF:000008">
    <property type="entry name" value="2,3-dihydroxybenzoate-AMP ligase"/>
    <property type="match status" value="1"/>
</dbReference>
<dbReference type="PANTHER" id="PTHR43767:SF1">
    <property type="entry name" value="NONRIBOSOMAL PEPTIDE SYNTHASE PES1 (EUROFUNG)-RELATED"/>
    <property type="match status" value="1"/>
</dbReference>